<dbReference type="GO" id="GO:0031573">
    <property type="term" value="P:mitotic intra-S DNA damage checkpoint signaling"/>
    <property type="evidence" value="ECO:0007669"/>
    <property type="project" value="TreeGrafter"/>
</dbReference>
<accession>A0A183M5P7</accession>
<dbReference type="EMBL" id="UZAI01006356">
    <property type="protein sequence ID" value="VDO95029.1"/>
    <property type="molecule type" value="Genomic_DNA"/>
</dbReference>
<dbReference type="InterPro" id="IPR033309">
    <property type="entry name" value="Mus81"/>
</dbReference>
<dbReference type="PANTHER" id="PTHR13451:SF0">
    <property type="entry name" value="CROSSOVER JUNCTION ENDONUCLEASE MUS81"/>
    <property type="match status" value="1"/>
</dbReference>
<comment type="function">
    <text evidence="1">Interacts with EME1 to form a DNA structure-specific endonuclease with substrate preference for branched DNA structures with a 5'-end at the branch nick. Typical substrates include 3'-flap structures, D-loops, replication forks and nicked Holliday junctions. May be required in mitosis for the processing of stalled or collapsed replication fork intermediates. May be required in meiosis for the repair of meiosis-specific double strand breaks subsequent to single-end invasion (SEI).</text>
</comment>
<proteinExistence type="inferred from homology"/>
<dbReference type="InterPro" id="IPR042530">
    <property type="entry name" value="EME1/EME2_C"/>
</dbReference>
<keyword evidence="3" id="KW-1185">Reference proteome</keyword>
<evidence type="ECO:0000313" key="3">
    <source>
        <dbReference type="Proteomes" id="UP000277204"/>
    </source>
</evidence>
<sequence>MIDGLHIMTTKSLEDTVDLLAALSRRLQSRVSNDLYVNHQKSNDMPFKLNTLNALSWCEFVKLANKSPDPSIRDIFAKHLMQIPGCSGPKITSIMEKYPTPCILMDAYDKQPTMSGKSNMLAQLKPADSNRCIGTALSQSIAFAFNTL</sequence>
<dbReference type="GO" id="GO:0048476">
    <property type="term" value="C:Holliday junction resolvase complex"/>
    <property type="evidence" value="ECO:0007669"/>
    <property type="project" value="UniProtKB-UniRule"/>
</dbReference>
<dbReference type="PANTHER" id="PTHR13451">
    <property type="entry name" value="CLASS II CROSSOVER JUNCTION ENDONUCLEASE MUS81"/>
    <property type="match status" value="1"/>
</dbReference>
<dbReference type="AlphaFoldDB" id="A0A183M5P7"/>
<protein>
    <recommendedName>
        <fullName evidence="1">Crossover junction endonuclease MUS81</fullName>
        <ecNumber evidence="1">3.1.22.-</ecNumber>
    </recommendedName>
</protein>
<dbReference type="GO" id="GO:0046872">
    <property type="term" value="F:metal ion binding"/>
    <property type="evidence" value="ECO:0007669"/>
    <property type="project" value="UniProtKB-UniRule"/>
</dbReference>
<evidence type="ECO:0000256" key="1">
    <source>
        <dbReference type="RuleBase" id="RU369042"/>
    </source>
</evidence>
<keyword evidence="1" id="KW-0233">DNA recombination</keyword>
<comment type="cofactor">
    <cofactor evidence="1">
        <name>Mg(2+)</name>
        <dbReference type="ChEBI" id="CHEBI:18420"/>
    </cofactor>
</comment>
<dbReference type="GO" id="GO:0003677">
    <property type="term" value="F:DNA binding"/>
    <property type="evidence" value="ECO:0007669"/>
    <property type="project" value="UniProtKB-UniRule"/>
</dbReference>
<dbReference type="EC" id="3.1.22.-" evidence="1"/>
<dbReference type="GO" id="GO:0000727">
    <property type="term" value="P:double-strand break repair via break-induced replication"/>
    <property type="evidence" value="ECO:0007669"/>
    <property type="project" value="UniProtKB-UniRule"/>
</dbReference>
<keyword evidence="1" id="KW-0479">Metal-binding</keyword>
<keyword evidence="1" id="KW-0378">Hydrolase</keyword>
<comment type="subunit">
    <text evidence="1">Interacts with EME1.</text>
</comment>
<evidence type="ECO:0000313" key="2">
    <source>
        <dbReference type="EMBL" id="VDO95029.1"/>
    </source>
</evidence>
<gene>
    <name evidence="2" type="ORF">SMRZ_LOCUS11372</name>
</gene>
<keyword evidence="1" id="KW-0227">DNA damage</keyword>
<reference evidence="2 3" key="1">
    <citation type="submission" date="2018-11" db="EMBL/GenBank/DDBJ databases">
        <authorList>
            <consortium name="Pathogen Informatics"/>
        </authorList>
    </citation>
    <scope>NUCLEOTIDE SEQUENCE [LARGE SCALE GENOMIC DNA]</scope>
    <source>
        <strain evidence="2 3">Zambia</strain>
    </source>
</reference>
<dbReference type="GO" id="GO:0048257">
    <property type="term" value="F:3'-flap endonuclease activity"/>
    <property type="evidence" value="ECO:0007669"/>
    <property type="project" value="TreeGrafter"/>
</dbReference>
<dbReference type="Proteomes" id="UP000277204">
    <property type="component" value="Unassembled WGS sequence"/>
</dbReference>
<keyword evidence="1" id="KW-0255">Endonuclease</keyword>
<keyword evidence="1" id="KW-0539">Nucleus</keyword>
<dbReference type="Gene3D" id="1.10.150.670">
    <property type="entry name" value="Crossover junction endonuclease EME1, DNA-binding domain"/>
    <property type="match status" value="1"/>
</dbReference>
<organism evidence="2 3">
    <name type="scientific">Schistosoma margrebowiei</name>
    <dbReference type="NCBI Taxonomy" id="48269"/>
    <lineage>
        <taxon>Eukaryota</taxon>
        <taxon>Metazoa</taxon>
        <taxon>Spiralia</taxon>
        <taxon>Lophotrochozoa</taxon>
        <taxon>Platyhelminthes</taxon>
        <taxon>Trematoda</taxon>
        <taxon>Digenea</taxon>
        <taxon>Strigeidida</taxon>
        <taxon>Schistosomatoidea</taxon>
        <taxon>Schistosomatidae</taxon>
        <taxon>Schistosoma</taxon>
    </lineage>
</organism>
<dbReference type="GO" id="GO:0008821">
    <property type="term" value="F:crossover junction DNA endonuclease activity"/>
    <property type="evidence" value="ECO:0007669"/>
    <property type="project" value="UniProtKB-UniRule"/>
</dbReference>
<keyword evidence="1" id="KW-0460">Magnesium</keyword>
<comment type="similarity">
    <text evidence="1">Belongs to the XPF family.</text>
</comment>
<dbReference type="GO" id="GO:0000712">
    <property type="term" value="P:resolution of meiotic recombination intermediates"/>
    <property type="evidence" value="ECO:0007669"/>
    <property type="project" value="TreeGrafter"/>
</dbReference>
<comment type="subcellular location">
    <subcellularLocation>
        <location evidence="1">Nucleus</location>
    </subcellularLocation>
</comment>
<dbReference type="STRING" id="48269.A0A183M5P7"/>
<keyword evidence="1" id="KW-0234">DNA repair</keyword>
<dbReference type="GO" id="GO:0006308">
    <property type="term" value="P:DNA catabolic process"/>
    <property type="evidence" value="ECO:0007669"/>
    <property type="project" value="UniProtKB-UniRule"/>
</dbReference>
<dbReference type="GO" id="GO:0005634">
    <property type="term" value="C:nucleus"/>
    <property type="evidence" value="ECO:0007669"/>
    <property type="project" value="UniProtKB-SubCell"/>
</dbReference>
<keyword evidence="1" id="KW-0540">Nuclease</keyword>
<name>A0A183M5P7_9TREM</name>